<evidence type="ECO:0000259" key="2">
    <source>
        <dbReference type="Pfam" id="PF03629"/>
    </source>
</evidence>
<dbReference type="Proteomes" id="UP000002630">
    <property type="component" value="Linkage Group LG08"/>
</dbReference>
<dbReference type="InParanoid" id="D7FSD3"/>
<keyword evidence="1" id="KW-0378">Hydrolase</keyword>
<dbReference type="PANTHER" id="PTHR31988">
    <property type="entry name" value="ESTERASE, PUTATIVE (DUF303)-RELATED"/>
    <property type="match status" value="1"/>
</dbReference>
<feature type="domain" description="Sialate O-acetylesterase" evidence="2">
    <location>
        <begin position="6"/>
        <end position="127"/>
    </location>
</feature>
<dbReference type="PANTHER" id="PTHR31988:SF19">
    <property type="entry name" value="9-O-ACETYL-N-ACETYLNEURAMINIC ACID DEACETYLASE-RELATED"/>
    <property type="match status" value="1"/>
</dbReference>
<organism evidence="3 4">
    <name type="scientific">Ectocarpus siliculosus</name>
    <name type="common">Brown alga</name>
    <name type="synonym">Conferva siliculosa</name>
    <dbReference type="NCBI Taxonomy" id="2880"/>
    <lineage>
        <taxon>Eukaryota</taxon>
        <taxon>Sar</taxon>
        <taxon>Stramenopiles</taxon>
        <taxon>Ochrophyta</taxon>
        <taxon>PX clade</taxon>
        <taxon>Phaeophyceae</taxon>
        <taxon>Ectocarpales</taxon>
        <taxon>Ectocarpaceae</taxon>
        <taxon>Ectocarpus</taxon>
    </lineage>
</organism>
<dbReference type="AlphaFoldDB" id="D7FSD3"/>
<name>D7FSD3_ECTSI</name>
<protein>
    <recommendedName>
        <fullName evidence="2">Sialate O-acetylesterase domain-containing protein</fullName>
    </recommendedName>
</protein>
<dbReference type="Gene3D" id="3.40.50.1110">
    <property type="entry name" value="SGNH hydrolase"/>
    <property type="match status" value="1"/>
</dbReference>
<accession>D7FSD3</accession>
<dbReference type="Pfam" id="PF03629">
    <property type="entry name" value="SASA"/>
    <property type="match status" value="1"/>
</dbReference>
<dbReference type="InterPro" id="IPR052940">
    <property type="entry name" value="Carb_Esterase_6"/>
</dbReference>
<dbReference type="GO" id="GO:0016787">
    <property type="term" value="F:hydrolase activity"/>
    <property type="evidence" value="ECO:0007669"/>
    <property type="project" value="UniProtKB-KW"/>
</dbReference>
<proteinExistence type="predicted"/>
<dbReference type="Gene3D" id="3.40.50.150">
    <property type="entry name" value="Vaccinia Virus protein VP39"/>
    <property type="match status" value="1"/>
</dbReference>
<sequence>MSARVDEALKAAPEGSHLGGMLWYQGETDAAKEDRAETYGDRFQTLIEDVRGLGYPDLNIFTVAVTGTTARLPYLQQVRDAQLFAGSSTGIAGVWVTDTFGLPMFPDGLHLVTKAQVELGERMALQIFTATAASAPERENARAATDDPTRGWAIEDARVSNAENDLSCIVAATKSKSASKDGTISQVHFRSFAKLLFFLEPRPTPDDRLLVLGYGAGVCVLTAALLYSLRQIQGICAAEGGIDEAHTLFPVYSGGTPAVASGSDEQEGPKSSLTPPSNIDLLEGEVAEARWDDATLVYAASCNFDENVMLDVARRCRGSRDCRRVITLGKPLPAVQLRQREEGTVVNGEFKVVWQCQVEGYRGGTTVAFVHHRV</sequence>
<reference evidence="3 4" key="1">
    <citation type="journal article" date="2010" name="Nature">
        <title>The Ectocarpus genome and the independent evolution of multicellularity in brown algae.</title>
        <authorList>
            <person name="Cock J.M."/>
            <person name="Sterck L."/>
            <person name="Rouze P."/>
            <person name="Scornet D."/>
            <person name="Allen A.E."/>
            <person name="Amoutzias G."/>
            <person name="Anthouard V."/>
            <person name="Artiguenave F."/>
            <person name="Aury J.M."/>
            <person name="Badger J.H."/>
            <person name="Beszteri B."/>
            <person name="Billiau K."/>
            <person name="Bonnet E."/>
            <person name="Bothwell J.H."/>
            <person name="Bowler C."/>
            <person name="Boyen C."/>
            <person name="Brownlee C."/>
            <person name="Carrano C.J."/>
            <person name="Charrier B."/>
            <person name="Cho G.Y."/>
            <person name="Coelho S.M."/>
            <person name="Collen J."/>
            <person name="Corre E."/>
            <person name="Da Silva C."/>
            <person name="Delage L."/>
            <person name="Delaroque N."/>
            <person name="Dittami S.M."/>
            <person name="Doulbeau S."/>
            <person name="Elias M."/>
            <person name="Farnham G."/>
            <person name="Gachon C.M."/>
            <person name="Gschloessl B."/>
            <person name="Heesch S."/>
            <person name="Jabbari K."/>
            <person name="Jubin C."/>
            <person name="Kawai H."/>
            <person name="Kimura K."/>
            <person name="Kloareg B."/>
            <person name="Kupper F.C."/>
            <person name="Lang D."/>
            <person name="Le Bail A."/>
            <person name="Leblanc C."/>
            <person name="Lerouge P."/>
            <person name="Lohr M."/>
            <person name="Lopez P.J."/>
            <person name="Martens C."/>
            <person name="Maumus F."/>
            <person name="Michel G."/>
            <person name="Miranda-Saavedra D."/>
            <person name="Morales J."/>
            <person name="Moreau H."/>
            <person name="Motomura T."/>
            <person name="Nagasato C."/>
            <person name="Napoli C.A."/>
            <person name="Nelson D.R."/>
            <person name="Nyvall-Collen P."/>
            <person name="Peters A.F."/>
            <person name="Pommier C."/>
            <person name="Potin P."/>
            <person name="Poulain J."/>
            <person name="Quesneville H."/>
            <person name="Read B."/>
            <person name="Rensing S.A."/>
            <person name="Ritter A."/>
            <person name="Rousvoal S."/>
            <person name="Samanta M."/>
            <person name="Samson G."/>
            <person name="Schroeder D.C."/>
            <person name="Segurens B."/>
            <person name="Strittmatter M."/>
            <person name="Tonon T."/>
            <person name="Tregear J.W."/>
            <person name="Valentin K."/>
            <person name="von Dassow P."/>
            <person name="Yamagishi T."/>
            <person name="Van de Peer Y."/>
            <person name="Wincker P."/>
        </authorList>
    </citation>
    <scope>NUCLEOTIDE SEQUENCE [LARGE SCALE GENOMIC DNA]</scope>
    <source>
        <strain evidence="4">Ec32 / CCAP1310/4</strain>
    </source>
</reference>
<dbReference type="SUPFAM" id="SSF52266">
    <property type="entry name" value="SGNH hydrolase"/>
    <property type="match status" value="1"/>
</dbReference>
<evidence type="ECO:0000313" key="4">
    <source>
        <dbReference type="Proteomes" id="UP000002630"/>
    </source>
</evidence>
<dbReference type="OrthoDB" id="42638at2759"/>
<dbReference type="InterPro" id="IPR029063">
    <property type="entry name" value="SAM-dependent_MTases_sf"/>
</dbReference>
<dbReference type="EMBL" id="FN648411">
    <property type="protein sequence ID" value="CBJ31074.1"/>
    <property type="molecule type" value="Genomic_DNA"/>
</dbReference>
<dbReference type="InterPro" id="IPR036514">
    <property type="entry name" value="SGNH_hydro_sf"/>
</dbReference>
<keyword evidence="4" id="KW-1185">Reference proteome</keyword>
<dbReference type="EMBL" id="FN649733">
    <property type="protein sequence ID" value="CBJ31074.1"/>
    <property type="molecule type" value="Genomic_DNA"/>
</dbReference>
<dbReference type="InterPro" id="IPR005181">
    <property type="entry name" value="SASA"/>
</dbReference>
<gene>
    <name evidence="3" type="ORF">Esi_0231_0040</name>
</gene>
<evidence type="ECO:0000313" key="3">
    <source>
        <dbReference type="EMBL" id="CBJ31074.1"/>
    </source>
</evidence>
<evidence type="ECO:0000256" key="1">
    <source>
        <dbReference type="ARBA" id="ARBA00022801"/>
    </source>
</evidence>